<keyword evidence="10" id="KW-1185">Reference proteome</keyword>
<reference evidence="9" key="1">
    <citation type="submission" date="2022-12" db="EMBL/GenBank/DDBJ databases">
        <title>Reference genome sequencing for broad-spectrum identification of bacterial and archaeal isolates by mass spectrometry.</title>
        <authorList>
            <person name="Sekiguchi Y."/>
            <person name="Tourlousse D.M."/>
        </authorList>
    </citation>
    <scope>NUCLEOTIDE SEQUENCE</scope>
    <source>
        <strain evidence="9">ASRB1</strain>
    </source>
</reference>
<dbReference type="PROSITE" id="PS51449">
    <property type="entry name" value="MTTASE_N"/>
    <property type="match status" value="1"/>
</dbReference>
<evidence type="ECO:0008006" key="11">
    <source>
        <dbReference type="Google" id="ProtNLM"/>
    </source>
</evidence>
<keyword evidence="2" id="KW-0004">4Fe-4S</keyword>
<dbReference type="GO" id="GO:0046872">
    <property type="term" value="F:metal ion binding"/>
    <property type="evidence" value="ECO:0007669"/>
    <property type="project" value="UniProtKB-KW"/>
</dbReference>
<comment type="caution">
    <text evidence="9">The sequence shown here is derived from an EMBL/GenBank/DDBJ whole genome shotgun (WGS) entry which is preliminary data.</text>
</comment>
<dbReference type="InterPro" id="IPR058240">
    <property type="entry name" value="rSAM_sf"/>
</dbReference>
<evidence type="ECO:0000256" key="5">
    <source>
        <dbReference type="ARBA" id="ARBA00023004"/>
    </source>
</evidence>
<keyword evidence="3" id="KW-0949">S-adenosyl-L-methionine</keyword>
<dbReference type="GO" id="GO:0005829">
    <property type="term" value="C:cytosol"/>
    <property type="evidence" value="ECO:0007669"/>
    <property type="project" value="TreeGrafter"/>
</dbReference>
<dbReference type="SMART" id="SM00729">
    <property type="entry name" value="Elp3"/>
    <property type="match status" value="1"/>
</dbReference>
<dbReference type="EMBL" id="BSDR01000001">
    <property type="protein sequence ID" value="GLI33018.1"/>
    <property type="molecule type" value="Genomic_DNA"/>
</dbReference>
<dbReference type="GO" id="GO:0035599">
    <property type="term" value="F:aspartic acid methylthiotransferase activity"/>
    <property type="evidence" value="ECO:0007669"/>
    <property type="project" value="TreeGrafter"/>
</dbReference>
<dbReference type="SUPFAM" id="SSF102114">
    <property type="entry name" value="Radical SAM enzymes"/>
    <property type="match status" value="1"/>
</dbReference>
<evidence type="ECO:0000256" key="4">
    <source>
        <dbReference type="ARBA" id="ARBA00022723"/>
    </source>
</evidence>
<dbReference type="InterPro" id="IPR007197">
    <property type="entry name" value="rSAM"/>
</dbReference>
<accession>A0A9W6FRH6</accession>
<dbReference type="SFLD" id="SFLDG01082">
    <property type="entry name" value="B12-binding_domain_containing"/>
    <property type="match status" value="1"/>
</dbReference>
<evidence type="ECO:0000313" key="9">
    <source>
        <dbReference type="EMBL" id="GLI33018.1"/>
    </source>
</evidence>
<dbReference type="InterPro" id="IPR038135">
    <property type="entry name" value="Methylthiotransferase_N_sf"/>
</dbReference>
<name>A0A9W6FRH6_9BACT</name>
<dbReference type="PROSITE" id="PS01278">
    <property type="entry name" value="MTTASE_RADICAL"/>
    <property type="match status" value="1"/>
</dbReference>
<dbReference type="PANTHER" id="PTHR43837">
    <property type="entry name" value="RIBOSOMAL PROTEIN S12 METHYLTHIOTRANSFERASE RIMO"/>
    <property type="match status" value="1"/>
</dbReference>
<dbReference type="PANTHER" id="PTHR43837:SF1">
    <property type="entry name" value="RIBOSOMAL PROTEIN US12 METHYLTHIOTRANSFERASE RIMO"/>
    <property type="match status" value="1"/>
</dbReference>
<proteinExistence type="predicted"/>
<dbReference type="Pfam" id="PF00919">
    <property type="entry name" value="UPF0004"/>
    <property type="match status" value="1"/>
</dbReference>
<feature type="domain" description="Radical SAM core" evidence="8">
    <location>
        <begin position="100"/>
        <end position="325"/>
    </location>
</feature>
<dbReference type="Pfam" id="PF04055">
    <property type="entry name" value="Radical_SAM"/>
    <property type="match status" value="1"/>
</dbReference>
<dbReference type="InterPro" id="IPR020612">
    <property type="entry name" value="Methylthiotransferase_CS"/>
</dbReference>
<dbReference type="Gene3D" id="3.40.50.12160">
    <property type="entry name" value="Methylthiotransferase, N-terminal domain"/>
    <property type="match status" value="1"/>
</dbReference>
<dbReference type="InterPro" id="IPR006638">
    <property type="entry name" value="Elp3/MiaA/NifB-like_rSAM"/>
</dbReference>
<dbReference type="InterPro" id="IPR005840">
    <property type="entry name" value="Ribosomal_uS12_MeSTrfase_RimO"/>
</dbReference>
<dbReference type="SFLD" id="SFLDS00029">
    <property type="entry name" value="Radical_SAM"/>
    <property type="match status" value="1"/>
</dbReference>
<dbReference type="Proteomes" id="UP001144372">
    <property type="component" value="Unassembled WGS sequence"/>
</dbReference>
<evidence type="ECO:0000256" key="1">
    <source>
        <dbReference type="ARBA" id="ARBA00001966"/>
    </source>
</evidence>
<evidence type="ECO:0000256" key="6">
    <source>
        <dbReference type="ARBA" id="ARBA00023014"/>
    </source>
</evidence>
<evidence type="ECO:0000259" key="8">
    <source>
        <dbReference type="PROSITE" id="PS51918"/>
    </source>
</evidence>
<dbReference type="PROSITE" id="PS51918">
    <property type="entry name" value="RADICAL_SAM"/>
    <property type="match status" value="1"/>
</dbReference>
<evidence type="ECO:0000313" key="10">
    <source>
        <dbReference type="Proteomes" id="UP001144372"/>
    </source>
</evidence>
<evidence type="ECO:0000256" key="2">
    <source>
        <dbReference type="ARBA" id="ARBA00022485"/>
    </source>
</evidence>
<keyword evidence="4" id="KW-0479">Metal-binding</keyword>
<keyword evidence="5" id="KW-0408">Iron</keyword>
<dbReference type="InterPro" id="IPR023404">
    <property type="entry name" value="rSAM_horseshoe"/>
</dbReference>
<comment type="cofactor">
    <cofactor evidence="1">
        <name>[4Fe-4S] cluster</name>
        <dbReference type="ChEBI" id="CHEBI:49883"/>
    </cofactor>
</comment>
<gene>
    <name evidence="9" type="ORF">DAMNIGENAA_04510</name>
</gene>
<dbReference type="AlphaFoldDB" id="A0A9W6FRH6"/>
<dbReference type="Gene3D" id="3.80.30.20">
    <property type="entry name" value="tm_1862 like domain"/>
    <property type="match status" value="1"/>
</dbReference>
<sequence length="367" mass="42153">MVETAEEADCIVISTCGFDQERENASRHIIDQYIDRFSKHKLIIICGCLTKIHPNLFDQTDVITIGPKNLHRFNEIFQPEIRIEDVSGGKLNNRFIDSGYGILDAYYLQICQGCVNNCTYCAIKKAKGYVTSKPLNKVIHELEQAIKDGFSRIMLLGDDCGSYGVDLGIDFSDLLNELVRFDAGISINYVEPGRFLYLYPKLRRSTLERIEFINIPIQSTSNRIIKLMGRHYDFDDVLRLMQEMRRSYPGIYLETHIMYGFPTESREEFESSFSAAEYFDSVIYFYYTDRKDARSSFLNGKISRSEIDYRTKAILNHPRFHLNSDSATPPLIMLGYDLQTPHDIFKSIEGSMGSSSEIDVPKERVCG</sequence>
<organism evidence="9 10">
    <name type="scientific">Desulforhabdus amnigena</name>
    <dbReference type="NCBI Taxonomy" id="40218"/>
    <lineage>
        <taxon>Bacteria</taxon>
        <taxon>Pseudomonadati</taxon>
        <taxon>Thermodesulfobacteriota</taxon>
        <taxon>Syntrophobacteria</taxon>
        <taxon>Syntrophobacterales</taxon>
        <taxon>Syntrophobacteraceae</taxon>
        <taxon>Desulforhabdus</taxon>
    </lineage>
</organism>
<dbReference type="InterPro" id="IPR013848">
    <property type="entry name" value="Methylthiotransferase_N"/>
</dbReference>
<evidence type="ECO:0000256" key="3">
    <source>
        <dbReference type="ARBA" id="ARBA00022691"/>
    </source>
</evidence>
<evidence type="ECO:0000259" key="7">
    <source>
        <dbReference type="PROSITE" id="PS51449"/>
    </source>
</evidence>
<dbReference type="CDD" id="cd01335">
    <property type="entry name" value="Radical_SAM"/>
    <property type="match status" value="1"/>
</dbReference>
<keyword evidence="6" id="KW-0411">Iron-sulfur</keyword>
<dbReference type="GO" id="GO:0051539">
    <property type="term" value="F:4 iron, 4 sulfur cluster binding"/>
    <property type="evidence" value="ECO:0007669"/>
    <property type="project" value="UniProtKB-KW"/>
</dbReference>
<protein>
    <recommendedName>
        <fullName evidence="11">Radical SAM protein</fullName>
    </recommendedName>
</protein>
<feature type="domain" description="MTTase N-terminal" evidence="7">
    <location>
        <begin position="1"/>
        <end position="82"/>
    </location>
</feature>